<gene>
    <name evidence="3" type="ORF">GWK08_11850</name>
</gene>
<feature type="signal peptide" evidence="2">
    <location>
        <begin position="1"/>
        <end position="20"/>
    </location>
</feature>
<accession>A0A6P0UQ81</accession>
<keyword evidence="1" id="KW-0175">Coiled coil</keyword>
<organism evidence="3 4">
    <name type="scientific">Leptobacterium flavescens</name>
    <dbReference type="NCBI Taxonomy" id="472055"/>
    <lineage>
        <taxon>Bacteria</taxon>
        <taxon>Pseudomonadati</taxon>
        <taxon>Bacteroidota</taxon>
        <taxon>Flavobacteriia</taxon>
        <taxon>Flavobacteriales</taxon>
        <taxon>Flavobacteriaceae</taxon>
        <taxon>Leptobacterium</taxon>
    </lineage>
</organism>
<dbReference type="AlphaFoldDB" id="A0A6P0UQ81"/>
<protein>
    <recommendedName>
        <fullName evidence="5">Tetratricopeptide repeat protein</fullName>
    </recommendedName>
</protein>
<dbReference type="EMBL" id="JAABOO010000002">
    <property type="protein sequence ID" value="NER14138.1"/>
    <property type="molecule type" value="Genomic_DNA"/>
</dbReference>
<evidence type="ECO:0000256" key="1">
    <source>
        <dbReference type="SAM" id="Coils"/>
    </source>
</evidence>
<dbReference type="SUPFAM" id="SSF48452">
    <property type="entry name" value="TPR-like"/>
    <property type="match status" value="1"/>
</dbReference>
<evidence type="ECO:0000313" key="3">
    <source>
        <dbReference type="EMBL" id="NER14138.1"/>
    </source>
</evidence>
<keyword evidence="2" id="KW-0732">Signal</keyword>
<dbReference type="Gene3D" id="1.25.40.10">
    <property type="entry name" value="Tetratricopeptide repeat domain"/>
    <property type="match status" value="1"/>
</dbReference>
<evidence type="ECO:0008006" key="5">
    <source>
        <dbReference type="Google" id="ProtNLM"/>
    </source>
</evidence>
<dbReference type="InterPro" id="IPR011990">
    <property type="entry name" value="TPR-like_helical_dom_sf"/>
</dbReference>
<feature type="coiled-coil region" evidence="1">
    <location>
        <begin position="37"/>
        <end position="99"/>
    </location>
</feature>
<name>A0A6P0UQ81_9FLAO</name>
<evidence type="ECO:0000313" key="4">
    <source>
        <dbReference type="Proteomes" id="UP000468581"/>
    </source>
</evidence>
<reference evidence="3 4" key="1">
    <citation type="submission" date="2020-01" db="EMBL/GenBank/DDBJ databases">
        <title>Leptobacterium flavescens.</title>
        <authorList>
            <person name="Wang G."/>
        </authorList>
    </citation>
    <scope>NUCLEOTIDE SEQUENCE [LARGE SCALE GENOMIC DNA]</scope>
    <source>
        <strain evidence="3 4">KCTC 22160</strain>
    </source>
</reference>
<keyword evidence="4" id="KW-1185">Reference proteome</keyword>
<sequence>MIRFIFYLIVSMASIAISFAQGNKYEQGMQKAFELWGQDKEAEASNLFERIASAEKENWLPYYYVAQINTIVSFGEQDEEKLSLQLEKAKKYLDQAKELSPENPELIVMEALINTAWISFDGAKYGMTLSGKNTELYKEALELAPKNPRVILSKAEWDMGSARFFGQDTTPYCKDVEKALELFRTFKKEIKFYPGWGERRAEQILESCGKQ</sequence>
<dbReference type="Proteomes" id="UP000468581">
    <property type="component" value="Unassembled WGS sequence"/>
</dbReference>
<dbReference type="RefSeq" id="WP_163607400.1">
    <property type="nucleotide sequence ID" value="NZ_JAABOO010000002.1"/>
</dbReference>
<proteinExistence type="predicted"/>
<comment type="caution">
    <text evidence="3">The sequence shown here is derived from an EMBL/GenBank/DDBJ whole genome shotgun (WGS) entry which is preliminary data.</text>
</comment>
<feature type="chain" id="PRO_5027085362" description="Tetratricopeptide repeat protein" evidence="2">
    <location>
        <begin position="21"/>
        <end position="211"/>
    </location>
</feature>
<evidence type="ECO:0000256" key="2">
    <source>
        <dbReference type="SAM" id="SignalP"/>
    </source>
</evidence>